<dbReference type="InterPro" id="IPR019734">
    <property type="entry name" value="TPR_rpt"/>
</dbReference>
<dbReference type="InterPro" id="IPR011990">
    <property type="entry name" value="TPR-like_helical_dom_sf"/>
</dbReference>
<dbReference type="STRING" id="48256.CLHUN_39680"/>
<feature type="coiled-coil region" evidence="4">
    <location>
        <begin position="178"/>
        <end position="205"/>
    </location>
</feature>
<dbReference type="Proteomes" id="UP000191554">
    <property type="component" value="Unassembled WGS sequence"/>
</dbReference>
<evidence type="ECO:0000256" key="1">
    <source>
        <dbReference type="ARBA" id="ARBA00022737"/>
    </source>
</evidence>
<feature type="repeat" description="TPR" evidence="3">
    <location>
        <begin position="279"/>
        <end position="312"/>
    </location>
</feature>
<dbReference type="Gene3D" id="3.90.550.10">
    <property type="entry name" value="Spore Coat Polysaccharide Biosynthesis Protein SpsA, Chain A"/>
    <property type="match status" value="1"/>
</dbReference>
<dbReference type="PROSITE" id="PS50005">
    <property type="entry name" value="TPR"/>
    <property type="match status" value="2"/>
</dbReference>
<evidence type="ECO:0000259" key="5">
    <source>
        <dbReference type="Pfam" id="PF00535"/>
    </source>
</evidence>
<feature type="repeat" description="TPR" evidence="3">
    <location>
        <begin position="324"/>
        <end position="357"/>
    </location>
</feature>
<dbReference type="SMART" id="SM00028">
    <property type="entry name" value="TPR"/>
    <property type="match status" value="3"/>
</dbReference>
<keyword evidence="4" id="KW-0175">Coiled coil</keyword>
<dbReference type="AlphaFoldDB" id="A0A1V4SFZ6"/>
<dbReference type="CDD" id="cd02511">
    <property type="entry name" value="Beta4Glucosyltransferase"/>
    <property type="match status" value="1"/>
</dbReference>
<dbReference type="PANTHER" id="PTHR43630">
    <property type="entry name" value="POLY-BETA-1,6-N-ACETYL-D-GLUCOSAMINE SYNTHASE"/>
    <property type="match status" value="1"/>
</dbReference>
<feature type="domain" description="Glycosyltransferase 2-like" evidence="5">
    <location>
        <begin position="8"/>
        <end position="144"/>
    </location>
</feature>
<dbReference type="GO" id="GO:0016757">
    <property type="term" value="F:glycosyltransferase activity"/>
    <property type="evidence" value="ECO:0007669"/>
    <property type="project" value="UniProtKB-KW"/>
</dbReference>
<keyword evidence="2 3" id="KW-0802">TPR repeat</keyword>
<dbReference type="PANTHER" id="PTHR43630:SF2">
    <property type="entry name" value="GLYCOSYLTRANSFERASE"/>
    <property type="match status" value="1"/>
</dbReference>
<dbReference type="SUPFAM" id="SSF48452">
    <property type="entry name" value="TPR-like"/>
    <property type="match status" value="1"/>
</dbReference>
<dbReference type="Gene3D" id="1.25.40.10">
    <property type="entry name" value="Tetratricopeptide repeat domain"/>
    <property type="match status" value="1"/>
</dbReference>
<keyword evidence="1" id="KW-0677">Repeat</keyword>
<accession>A0A1V4SFZ6</accession>
<comment type="caution">
    <text evidence="6">The sequence shown here is derived from an EMBL/GenBank/DDBJ whole genome shotgun (WGS) entry which is preliminary data.</text>
</comment>
<evidence type="ECO:0000256" key="3">
    <source>
        <dbReference type="PROSITE-ProRule" id="PRU00339"/>
    </source>
</evidence>
<evidence type="ECO:0000313" key="6">
    <source>
        <dbReference type="EMBL" id="OPX42181.1"/>
    </source>
</evidence>
<evidence type="ECO:0000256" key="2">
    <source>
        <dbReference type="ARBA" id="ARBA00022803"/>
    </source>
</evidence>
<dbReference type="InterPro" id="IPR001173">
    <property type="entry name" value="Glyco_trans_2-like"/>
</dbReference>
<evidence type="ECO:0000313" key="7">
    <source>
        <dbReference type="Proteomes" id="UP000191554"/>
    </source>
</evidence>
<dbReference type="Pfam" id="PF07719">
    <property type="entry name" value="TPR_2"/>
    <property type="match status" value="1"/>
</dbReference>
<dbReference type="InterPro" id="IPR029044">
    <property type="entry name" value="Nucleotide-diphossugar_trans"/>
</dbReference>
<gene>
    <name evidence="6" type="primary">sunS_3</name>
    <name evidence="6" type="ORF">CLHUN_39680</name>
</gene>
<reference evidence="6 7" key="1">
    <citation type="submission" date="2017-03" db="EMBL/GenBank/DDBJ databases">
        <title>Genome sequence of Clostridium hungatei DSM 14427.</title>
        <authorList>
            <person name="Poehlein A."/>
            <person name="Daniel R."/>
        </authorList>
    </citation>
    <scope>NUCLEOTIDE SEQUENCE [LARGE SCALE GENOMIC DNA]</scope>
    <source>
        <strain evidence="6 7">DSM 14427</strain>
    </source>
</reference>
<dbReference type="SUPFAM" id="SSF53448">
    <property type="entry name" value="Nucleotide-diphospho-sugar transferases"/>
    <property type="match status" value="1"/>
</dbReference>
<dbReference type="RefSeq" id="WP_080066430.1">
    <property type="nucleotide sequence ID" value="NZ_MZGX01000033.1"/>
</dbReference>
<keyword evidence="7" id="KW-1185">Reference proteome</keyword>
<proteinExistence type="predicted"/>
<dbReference type="EC" id="2.4.1.-" evidence="6"/>
<dbReference type="Pfam" id="PF00535">
    <property type="entry name" value="Glycos_transf_2"/>
    <property type="match status" value="1"/>
</dbReference>
<dbReference type="OrthoDB" id="9815923at2"/>
<sequence length="358" mass="42066">MEEHPSISLCMIVKDEERWLENCLQSIYRAVDEIIIVDTGSSDSTKEICISFGAKVFDYIWRDSFADARNYGIKKAKGEWILWLDADEEMKIEDMELFLNILRLYEKDALAVPIVSYYGNFPVDAGRAYTFCSHRLFRNNKGYKFVGDIHEYPDIKGFTPDYKKDMLQIAQIYHYGYLDEVNEGKKKSERNIQILQKVKAKAEDNPWVDYHIASEYYRAGKYEMAFNQVNAAIWGFLNNKQIPPAIAYKLKYDILIISSNYDSAWPGIEKAIELYPDYVDLHFYKGLIFYEKKMYEDAITIFQHCLKLGEQNYKYLTLVGCGSYKAWYYIGMCHEKTGKKDEAFEDFKHAISIYKDYK</sequence>
<protein>
    <submittedName>
        <fullName evidence="6">SPBc2 prophage-derived glycosyltransferase SunS</fullName>
        <ecNumber evidence="6">2.4.1.-</ecNumber>
    </submittedName>
</protein>
<keyword evidence="6" id="KW-0328">Glycosyltransferase</keyword>
<keyword evidence="6" id="KW-0808">Transferase</keyword>
<dbReference type="EMBL" id="MZGX01000033">
    <property type="protein sequence ID" value="OPX42181.1"/>
    <property type="molecule type" value="Genomic_DNA"/>
</dbReference>
<organism evidence="6 7">
    <name type="scientific">Ruminiclostridium hungatei</name>
    <name type="common">Clostridium hungatei</name>
    <dbReference type="NCBI Taxonomy" id="48256"/>
    <lineage>
        <taxon>Bacteria</taxon>
        <taxon>Bacillati</taxon>
        <taxon>Bacillota</taxon>
        <taxon>Clostridia</taxon>
        <taxon>Eubacteriales</taxon>
        <taxon>Oscillospiraceae</taxon>
        <taxon>Ruminiclostridium</taxon>
    </lineage>
</organism>
<dbReference type="InterPro" id="IPR013105">
    <property type="entry name" value="TPR_2"/>
</dbReference>
<evidence type="ECO:0000256" key="4">
    <source>
        <dbReference type="SAM" id="Coils"/>
    </source>
</evidence>
<name>A0A1V4SFZ6_RUMHU</name>